<dbReference type="AlphaFoldDB" id="G9XPX6"/>
<comment type="caution">
    <text evidence="2">The sequence shown here is derived from an EMBL/GenBank/DDBJ whole genome shotgun (WGS) entry which is preliminary data.</text>
</comment>
<evidence type="ECO:0000313" key="2">
    <source>
        <dbReference type="EMBL" id="EHL06295.1"/>
    </source>
</evidence>
<evidence type="ECO:0000313" key="3">
    <source>
        <dbReference type="Proteomes" id="UP000004416"/>
    </source>
</evidence>
<dbReference type="Proteomes" id="UP000004416">
    <property type="component" value="Unassembled WGS sequence"/>
</dbReference>
<feature type="non-terminal residue" evidence="2">
    <location>
        <position position="1"/>
    </location>
</feature>
<protein>
    <submittedName>
        <fullName evidence="2">Uncharacterized protein</fullName>
    </submittedName>
</protein>
<organism evidence="2 3">
    <name type="scientific">Desulfitobacterium hafniense DP7</name>
    <dbReference type="NCBI Taxonomy" id="537010"/>
    <lineage>
        <taxon>Bacteria</taxon>
        <taxon>Bacillati</taxon>
        <taxon>Bacillota</taxon>
        <taxon>Clostridia</taxon>
        <taxon>Eubacteriales</taxon>
        <taxon>Desulfitobacteriaceae</taxon>
        <taxon>Desulfitobacterium</taxon>
    </lineage>
</organism>
<feature type="region of interest" description="Disordered" evidence="1">
    <location>
        <begin position="36"/>
        <end position="57"/>
    </location>
</feature>
<reference evidence="2 3" key="1">
    <citation type="submission" date="2011-08" db="EMBL/GenBank/DDBJ databases">
        <authorList>
            <person name="Weinstock G."/>
            <person name="Sodergren E."/>
            <person name="Clifton S."/>
            <person name="Fulton L."/>
            <person name="Fulton B."/>
            <person name="Courtney L."/>
            <person name="Fronick C."/>
            <person name="Harrison M."/>
            <person name="Strong C."/>
            <person name="Farmer C."/>
            <person name="Delahaunty K."/>
            <person name="Markovic C."/>
            <person name="Hall O."/>
            <person name="Minx P."/>
            <person name="Tomlinson C."/>
            <person name="Mitreva M."/>
            <person name="Hou S."/>
            <person name="Chen J."/>
            <person name="Wollam A."/>
            <person name="Pepin K.H."/>
            <person name="Johnson M."/>
            <person name="Bhonagiri V."/>
            <person name="Zhang X."/>
            <person name="Suruliraj S."/>
            <person name="Warren W."/>
            <person name="Chinwalla A."/>
            <person name="Mardis E.R."/>
            <person name="Wilson R.K."/>
        </authorList>
    </citation>
    <scope>NUCLEOTIDE SEQUENCE [LARGE SCALE GENOMIC DNA]</scope>
    <source>
        <strain evidence="2 3">DP7</strain>
    </source>
</reference>
<gene>
    <name evidence="2" type="ORF">HMPREF0322_03022</name>
</gene>
<accession>G9XPX6</accession>
<sequence>IVKTNRTDASAVFCIKSGSIGLGIKLLKWTQWAGGRGYEESTDQGRNNTIEGWQTTG</sequence>
<dbReference type="HOGENOM" id="CLU_3000864_0_0_9"/>
<dbReference type="EMBL" id="AFZX01000077">
    <property type="protein sequence ID" value="EHL06295.1"/>
    <property type="molecule type" value="Genomic_DNA"/>
</dbReference>
<evidence type="ECO:0000256" key="1">
    <source>
        <dbReference type="SAM" id="MobiDB-lite"/>
    </source>
</evidence>
<proteinExistence type="predicted"/>
<name>G9XPX6_DESHA</name>
<feature type="compositionally biased region" description="Polar residues" evidence="1">
    <location>
        <begin position="44"/>
        <end position="57"/>
    </location>
</feature>